<dbReference type="OrthoDB" id="7433176at2"/>
<dbReference type="AlphaFoldDB" id="A0A502CV96"/>
<comment type="caution">
    <text evidence="1">The sequence shown here is derived from an EMBL/GenBank/DDBJ whole genome shotgun (WGS) entry which is preliminary data.</text>
</comment>
<proteinExistence type="predicted"/>
<keyword evidence="2" id="KW-1185">Reference proteome</keyword>
<dbReference type="EMBL" id="RCZK01000001">
    <property type="protein sequence ID" value="TPG15651.1"/>
    <property type="molecule type" value="Genomic_DNA"/>
</dbReference>
<sequence length="88" mass="9772">MDFDQLLVSFFGTDAIADLAPGQLADGIDRLRVQFGLERDGGRRFALWCLAYMLGAAPDLDVAFKDPADREAARDFMDTVDREIEDDG</sequence>
<accession>A0A502CV96</accession>
<gene>
    <name evidence="1" type="ORF">EAH84_02355</name>
</gene>
<organism evidence="1 2">
    <name type="scientific">Sphingomonas oligophenolica</name>
    <dbReference type="NCBI Taxonomy" id="301154"/>
    <lineage>
        <taxon>Bacteria</taxon>
        <taxon>Pseudomonadati</taxon>
        <taxon>Pseudomonadota</taxon>
        <taxon>Alphaproteobacteria</taxon>
        <taxon>Sphingomonadales</taxon>
        <taxon>Sphingomonadaceae</taxon>
        <taxon>Sphingomonas</taxon>
    </lineage>
</organism>
<evidence type="ECO:0000313" key="2">
    <source>
        <dbReference type="Proteomes" id="UP000318413"/>
    </source>
</evidence>
<name>A0A502CV96_9SPHN</name>
<protein>
    <submittedName>
        <fullName evidence="1">Uncharacterized protein</fullName>
    </submittedName>
</protein>
<evidence type="ECO:0000313" key="1">
    <source>
        <dbReference type="EMBL" id="TPG15651.1"/>
    </source>
</evidence>
<dbReference type="Proteomes" id="UP000318413">
    <property type="component" value="Unassembled WGS sequence"/>
</dbReference>
<reference evidence="1 2" key="1">
    <citation type="journal article" date="2019" name="Environ. Microbiol.">
        <title>Species interactions and distinct microbial communities in high Arctic permafrost affected cryosols are associated with the CH4 and CO2 gas fluxes.</title>
        <authorList>
            <person name="Altshuler I."/>
            <person name="Hamel J."/>
            <person name="Turney S."/>
            <person name="Magnuson E."/>
            <person name="Levesque R."/>
            <person name="Greer C."/>
            <person name="Whyte L.G."/>
        </authorList>
    </citation>
    <scope>NUCLEOTIDE SEQUENCE [LARGE SCALE GENOMIC DNA]</scope>
    <source>
        <strain evidence="1 2">S5.1</strain>
    </source>
</reference>